<organism evidence="3">
    <name type="scientific">Populus trichocarpa</name>
    <name type="common">Western balsam poplar</name>
    <name type="synonym">Populus balsamifera subsp. trichocarpa</name>
    <dbReference type="NCBI Taxonomy" id="3694"/>
    <lineage>
        <taxon>Eukaryota</taxon>
        <taxon>Viridiplantae</taxon>
        <taxon>Streptophyta</taxon>
        <taxon>Embryophyta</taxon>
        <taxon>Tracheophyta</taxon>
        <taxon>Spermatophyta</taxon>
        <taxon>Magnoliopsida</taxon>
        <taxon>eudicotyledons</taxon>
        <taxon>Gunneridae</taxon>
        <taxon>Pentapetalae</taxon>
        <taxon>rosids</taxon>
        <taxon>fabids</taxon>
        <taxon>Malpighiales</taxon>
        <taxon>Salicaceae</taxon>
        <taxon>Saliceae</taxon>
        <taxon>Populus</taxon>
    </lineage>
</organism>
<reference evidence="3" key="1">
    <citation type="journal article" date="2006" name="Science">
        <title>The genome of black cottonwood, Populus trichocarpa (Torr. &amp; Gray).</title>
        <authorList>
            <person name="Tuskan G.A."/>
            <person name="Difazio S."/>
            <person name="Jansson S."/>
            <person name="Bohlmann J."/>
            <person name="Grigoriev I."/>
            <person name="Hellsten U."/>
            <person name="Putnam N."/>
            <person name="Ralph S."/>
            <person name="Rombauts S."/>
            <person name="Salamov A."/>
            <person name="Schein J."/>
            <person name="Sterck L."/>
            <person name="Aerts A."/>
            <person name="Bhalerao R.R."/>
            <person name="Bhalerao R.P."/>
            <person name="Blaudez D."/>
            <person name="Boerjan W."/>
            <person name="Brun A."/>
            <person name="Brunner A."/>
            <person name="Busov V."/>
            <person name="Campbell M."/>
            <person name="Carlson J."/>
            <person name="Chalot M."/>
            <person name="Chapman J."/>
            <person name="Chen G.L."/>
            <person name="Cooper D."/>
            <person name="Coutinho P.M."/>
            <person name="Couturier J."/>
            <person name="Covert S."/>
            <person name="Cronk Q."/>
            <person name="Cunningham R."/>
            <person name="Davis J."/>
            <person name="Degroeve S."/>
            <person name="Dejardin A."/>
            <person name="Depamphilis C."/>
            <person name="Detter J."/>
            <person name="Dirks B."/>
            <person name="Dubchak I."/>
            <person name="Duplessis S."/>
            <person name="Ehlting J."/>
            <person name="Ellis B."/>
            <person name="Gendler K."/>
            <person name="Goodstein D."/>
            <person name="Gribskov M."/>
            <person name="Grimwood J."/>
            <person name="Groover A."/>
            <person name="Gunter L."/>
            <person name="Hamberger B."/>
            <person name="Heinze B."/>
            <person name="Helariutta Y."/>
            <person name="Henrissat B."/>
            <person name="Holligan D."/>
            <person name="Holt R."/>
            <person name="Huang W."/>
            <person name="Islam-Faridi N."/>
            <person name="Jones S."/>
            <person name="Jones-Rhoades M."/>
            <person name="Jorgensen R."/>
            <person name="Joshi C."/>
            <person name="Kangasjarvi J."/>
            <person name="Karlsson J."/>
            <person name="Kelleher C."/>
            <person name="Kirkpatrick R."/>
            <person name="Kirst M."/>
            <person name="Kohler A."/>
            <person name="Kalluri U."/>
            <person name="Larimer F."/>
            <person name="Leebens-Mack J."/>
            <person name="Leple J.C."/>
            <person name="Locascio P."/>
            <person name="Lou Y."/>
            <person name="Lucas S."/>
            <person name="Martin F."/>
            <person name="Montanini B."/>
            <person name="Napoli C."/>
            <person name="Nelson D.R."/>
            <person name="Nelson C."/>
            <person name="Nieminen K."/>
            <person name="Nilsson O."/>
            <person name="Pereda V."/>
            <person name="Peter G."/>
            <person name="Philippe R."/>
            <person name="Pilate G."/>
            <person name="Poliakov A."/>
            <person name="Razumovskaya J."/>
            <person name="Richardson P."/>
            <person name="Rinaldi C."/>
            <person name="Ritland K."/>
            <person name="Rouze P."/>
            <person name="Ryaboy D."/>
            <person name="Schmutz J."/>
            <person name="Schrader J."/>
            <person name="Segerman B."/>
            <person name="Shin H."/>
            <person name="Siddiqui A."/>
            <person name="Sterky F."/>
            <person name="Terry A."/>
            <person name="Tsai C.J."/>
            <person name="Uberbacher E."/>
            <person name="Unneberg P."/>
            <person name="Vahala J."/>
            <person name="Wall K."/>
            <person name="Wessler S."/>
            <person name="Yang G."/>
            <person name="Yin T."/>
            <person name="Douglas C."/>
            <person name="Marra M."/>
            <person name="Sandberg G."/>
            <person name="Van de Peer Y."/>
            <person name="Rokhsar D."/>
        </authorList>
    </citation>
    <scope>NUCLEOTIDE SEQUENCE [LARGE SCALE GENOMIC DNA]</scope>
    <source>
        <strain evidence="3">Nisqually-1</strain>
    </source>
</reference>
<gene>
    <name evidence="3" type="ORF">POPTR_T077466</name>
</gene>
<dbReference type="SUPFAM" id="SSF52200">
    <property type="entry name" value="Toll/Interleukin receptor TIR domain"/>
    <property type="match status" value="1"/>
</dbReference>
<keyword evidence="1" id="KW-0520">NAD</keyword>
<feature type="domain" description="TIR" evidence="2">
    <location>
        <begin position="12"/>
        <end position="58"/>
    </location>
</feature>
<name>A0A3N7GV60_POPTR</name>
<dbReference type="Pfam" id="PF01582">
    <property type="entry name" value="TIR"/>
    <property type="match status" value="1"/>
</dbReference>
<dbReference type="GO" id="GO:0005634">
    <property type="term" value="C:nucleus"/>
    <property type="evidence" value="ECO:0000318"/>
    <property type="project" value="GO_Central"/>
</dbReference>
<dbReference type="InterPro" id="IPR000157">
    <property type="entry name" value="TIR_dom"/>
</dbReference>
<protein>
    <recommendedName>
        <fullName evidence="2">TIR domain-containing protein</fullName>
    </recommendedName>
</protein>
<dbReference type="InParanoid" id="A0A3N7GV60"/>
<evidence type="ECO:0000259" key="2">
    <source>
        <dbReference type="Pfam" id="PF01582"/>
    </source>
</evidence>
<dbReference type="PANTHER" id="PTHR32009">
    <property type="entry name" value="TMV RESISTANCE PROTEIN N-LIKE"/>
    <property type="match status" value="1"/>
</dbReference>
<dbReference type="GO" id="GO:0007165">
    <property type="term" value="P:signal transduction"/>
    <property type="evidence" value="ECO:0000318"/>
    <property type="project" value="GO_Central"/>
</dbReference>
<evidence type="ECO:0000313" key="3">
    <source>
        <dbReference type="EMBL" id="RQO93564.1"/>
    </source>
</evidence>
<evidence type="ECO:0000256" key="1">
    <source>
        <dbReference type="ARBA" id="ARBA00023027"/>
    </source>
</evidence>
<dbReference type="EMBL" id="KZ623389">
    <property type="protein sequence ID" value="RQO93564.1"/>
    <property type="molecule type" value="Genomic_DNA"/>
</dbReference>
<dbReference type="InterPro" id="IPR035897">
    <property type="entry name" value="Toll_tir_struct_dom_sf"/>
</dbReference>
<proteinExistence type="predicted"/>
<sequence>MASSSAVSHVCKYDVFLSFRGKDTRNNFTSHLYDALCRKQIKTFIDNDLERGEEIALIVSYWVSCCALLLHLNPLMMTLVDSKLNVLTISRMTMPIPAFSIATLPVAMAHCTNDLSIQITYFLDMIECYKRFLVW</sequence>
<accession>A0A3N7GV60</accession>
<dbReference type="Gene3D" id="3.40.50.10140">
    <property type="entry name" value="Toll/interleukin-1 receptor homology (TIR) domain"/>
    <property type="match status" value="1"/>
</dbReference>
<dbReference type="Gramene" id="Potri.019G070522.1.v4.1">
    <property type="protein sequence ID" value="Potri.019G070522.1.v4.1"/>
    <property type="gene ID" value="Potri.019G070522.v4.1"/>
</dbReference>
<dbReference type="AlphaFoldDB" id="A0A3N7GV60"/>
<dbReference type="PANTHER" id="PTHR32009:SF154">
    <property type="entry name" value="TIR DOMAIN-CONTAINING PROTEIN"/>
    <property type="match status" value="1"/>
</dbReference>
<reference evidence="3" key="2">
    <citation type="submission" date="2017-07" db="EMBL/GenBank/DDBJ databases">
        <title>WGS assembly of Populus trichocarpa.</title>
        <authorList>
            <person name="Tuskan G."/>
            <person name="Difazio S."/>
            <person name="Jansson S."/>
            <person name="Bohlmann J."/>
            <person name="Grigoriev I."/>
            <person name="Hellsten U."/>
            <person name="Putnam N."/>
            <person name="Ralph S."/>
            <person name="Rombauts S."/>
            <person name="Salamov A."/>
            <person name="Schein J."/>
            <person name="Sterck L."/>
            <person name="Aerts A."/>
            <person name="Bhalerao R."/>
            <person name="Bhalerao R."/>
            <person name="Blaudez D."/>
            <person name="Boerjan W."/>
            <person name="Brun A."/>
            <person name="Brunner A."/>
            <person name="Busov V."/>
            <person name="Campbell M."/>
            <person name="Carlson J."/>
            <person name="Chalot M."/>
            <person name="Chapman J."/>
            <person name="Chen G."/>
            <person name="Cooper D."/>
            <person name="Coutinho P."/>
            <person name="Couturier J."/>
            <person name="Covert S."/>
            <person name="Cronk Q."/>
            <person name="Cunningham R."/>
            <person name="Davis J."/>
            <person name="Degroeve S."/>
            <person name="Dejardin A."/>
            <person name="Depamphilis C."/>
            <person name="Detter J."/>
            <person name="Dirks B."/>
            <person name="Dubchak I."/>
            <person name="Duplessis S."/>
            <person name="Ehlting J."/>
            <person name="Ellis B."/>
            <person name="Gendler K."/>
            <person name="Goodstein D."/>
            <person name="Gribskov M."/>
            <person name="Grimwood J."/>
            <person name="Groover A."/>
            <person name="Gunter L."/>
            <person name="Hamberger B."/>
            <person name="Heinze B."/>
            <person name="Helariutta Y."/>
            <person name="Henrissat B."/>
            <person name="Holligan D."/>
            <person name="Holt R."/>
            <person name="Huang W."/>
            <person name="Islam-Faridi N."/>
            <person name="Jones S."/>
            <person name="Jones-Rhoades M."/>
            <person name="Jorgensen R."/>
            <person name="Joshi C."/>
            <person name="Kangasjarvi J."/>
            <person name="Karlsson J."/>
            <person name="Kelleher C."/>
            <person name="Kirkpatrick R."/>
            <person name="Kirst M."/>
            <person name="Kohler A."/>
            <person name="Kalluri U."/>
            <person name="Larimer F."/>
            <person name="Leebens-Mack J."/>
            <person name="Leple J."/>
            <person name="Locascio P."/>
            <person name="Lou Y."/>
            <person name="Lucas S."/>
            <person name="Martin F."/>
            <person name="Montanini B."/>
            <person name="Napoli C."/>
            <person name="Nelson D."/>
            <person name="Nelson C."/>
            <person name="Nieminen K."/>
            <person name="Nilsson O."/>
            <person name="Pereda V."/>
            <person name="Peter G."/>
            <person name="Philippe R."/>
            <person name="Pilate G."/>
            <person name="Poliakov A."/>
            <person name="Razumovskaya J."/>
            <person name="Richardson P."/>
            <person name="Rinaldi C."/>
            <person name="Ritland K."/>
            <person name="Rouze P."/>
            <person name="Ryaboy D."/>
            <person name="Schmutz J."/>
            <person name="Schrader J."/>
            <person name="Segerman B."/>
            <person name="Shin H."/>
            <person name="Siddiqui A."/>
            <person name="Sterky F."/>
            <person name="Terry A."/>
            <person name="Tsai C."/>
            <person name="Uberbacher E."/>
            <person name="Unneberg P."/>
            <person name="Vahala J."/>
            <person name="Wall K."/>
            <person name="Wessler S."/>
            <person name="Yang G."/>
            <person name="Yin T."/>
            <person name="Douglas C."/>
            <person name="Marra M."/>
            <person name="Sandberg G."/>
            <person name="Van De Peer Y."/>
            <person name="Rokhsar D."/>
        </authorList>
    </citation>
    <scope>NUCLEOTIDE SEQUENCE</scope>
    <source>
        <strain evidence="3">Nisqually-1</strain>
    </source>
</reference>